<proteinExistence type="inferred from homology"/>
<sequence>MSPNCNSQISDSLFRLALNALHEKPDESAVVSSFSMAMALAMANLGAKGNTSREITDALFAGLSKDGITAWFHDHLAKLNTSGSPLSIASAIYLEKSLDLLESYTTNVMQNFDSKVEKVNFSGDPKTQVAILNRFVEEATKGHIKELFTDRVITPLTKLVLVNALHFKASFKNEFSESQTRQGNFYNEDSTAKRVEMMNETLSGLFNSTSDFDFASFNFIDSAYGFFLIVPKANLSDLKNQFLTSEHSLSNTLKYSYRIPRIHTTVPKFNLETSYDLVGTLTSIGIKDIFLPGRADLSGITEKGLHVSNVVHKAVFDLNERGVEAAAATAVECYFHSERCFPPDAEERVIKADKPFLFGVAYDNIPLFVGQYY</sequence>
<evidence type="ECO:0000313" key="5">
    <source>
        <dbReference type="Proteomes" id="UP001175271"/>
    </source>
</evidence>
<evidence type="ECO:0000313" key="4">
    <source>
        <dbReference type="EMBL" id="KAK0408806.1"/>
    </source>
</evidence>
<dbReference type="Proteomes" id="UP001175271">
    <property type="component" value="Unassembled WGS sequence"/>
</dbReference>
<name>A0AA39HPA1_9BILA</name>
<protein>
    <recommendedName>
        <fullName evidence="3">Serpin domain-containing protein</fullName>
    </recommendedName>
</protein>
<keyword evidence="5" id="KW-1185">Reference proteome</keyword>
<organism evidence="4 5">
    <name type="scientific">Steinernema hermaphroditum</name>
    <dbReference type="NCBI Taxonomy" id="289476"/>
    <lineage>
        <taxon>Eukaryota</taxon>
        <taxon>Metazoa</taxon>
        <taxon>Ecdysozoa</taxon>
        <taxon>Nematoda</taxon>
        <taxon>Chromadorea</taxon>
        <taxon>Rhabditida</taxon>
        <taxon>Tylenchina</taxon>
        <taxon>Panagrolaimomorpha</taxon>
        <taxon>Strongyloidoidea</taxon>
        <taxon>Steinernematidae</taxon>
        <taxon>Steinernema</taxon>
    </lineage>
</organism>
<dbReference type="CDD" id="cd00172">
    <property type="entry name" value="serpin"/>
    <property type="match status" value="1"/>
</dbReference>
<dbReference type="EMBL" id="JAUCMV010000003">
    <property type="protein sequence ID" value="KAK0408806.1"/>
    <property type="molecule type" value="Genomic_DNA"/>
</dbReference>
<dbReference type="AlphaFoldDB" id="A0AA39HPA1"/>
<dbReference type="Gene3D" id="3.30.497.10">
    <property type="entry name" value="Antithrombin, subunit I, domain 2"/>
    <property type="match status" value="1"/>
</dbReference>
<dbReference type="GO" id="GO:0004867">
    <property type="term" value="F:serine-type endopeptidase inhibitor activity"/>
    <property type="evidence" value="ECO:0007669"/>
    <property type="project" value="InterPro"/>
</dbReference>
<dbReference type="InterPro" id="IPR042185">
    <property type="entry name" value="Serpin_sf_2"/>
</dbReference>
<dbReference type="PANTHER" id="PTHR11461:SF211">
    <property type="entry name" value="GH10112P-RELATED"/>
    <property type="match status" value="1"/>
</dbReference>
<dbReference type="InterPro" id="IPR000215">
    <property type="entry name" value="Serpin_fam"/>
</dbReference>
<dbReference type="InterPro" id="IPR023796">
    <property type="entry name" value="Serpin_dom"/>
</dbReference>
<dbReference type="Pfam" id="PF00079">
    <property type="entry name" value="Serpin"/>
    <property type="match status" value="1"/>
</dbReference>
<dbReference type="Gene3D" id="2.30.39.10">
    <property type="entry name" value="Alpha-1-antitrypsin, domain 1"/>
    <property type="match status" value="1"/>
</dbReference>
<dbReference type="InterPro" id="IPR036186">
    <property type="entry name" value="Serpin_sf"/>
</dbReference>
<gene>
    <name evidence="4" type="ORF">QR680_004170</name>
</gene>
<dbReference type="GO" id="GO:0005615">
    <property type="term" value="C:extracellular space"/>
    <property type="evidence" value="ECO:0007669"/>
    <property type="project" value="InterPro"/>
</dbReference>
<evidence type="ECO:0000256" key="2">
    <source>
        <dbReference type="RuleBase" id="RU000411"/>
    </source>
</evidence>
<reference evidence="4" key="1">
    <citation type="submission" date="2023-06" db="EMBL/GenBank/DDBJ databases">
        <title>Genomic analysis of the entomopathogenic nematode Steinernema hermaphroditum.</title>
        <authorList>
            <person name="Schwarz E.M."/>
            <person name="Heppert J.K."/>
            <person name="Baniya A."/>
            <person name="Schwartz H.T."/>
            <person name="Tan C.-H."/>
            <person name="Antoshechkin I."/>
            <person name="Sternberg P.W."/>
            <person name="Goodrich-Blair H."/>
            <person name="Dillman A.R."/>
        </authorList>
    </citation>
    <scope>NUCLEOTIDE SEQUENCE</scope>
    <source>
        <strain evidence="4">PS9179</strain>
        <tissue evidence="4">Whole animal</tissue>
    </source>
</reference>
<dbReference type="SMART" id="SM00093">
    <property type="entry name" value="SERPIN"/>
    <property type="match status" value="1"/>
</dbReference>
<dbReference type="SUPFAM" id="SSF56574">
    <property type="entry name" value="Serpins"/>
    <property type="match status" value="1"/>
</dbReference>
<comment type="caution">
    <text evidence="4">The sequence shown here is derived from an EMBL/GenBank/DDBJ whole genome shotgun (WGS) entry which is preliminary data.</text>
</comment>
<evidence type="ECO:0000256" key="1">
    <source>
        <dbReference type="ARBA" id="ARBA00009500"/>
    </source>
</evidence>
<comment type="similarity">
    <text evidence="1 2">Belongs to the serpin family.</text>
</comment>
<accession>A0AA39HPA1</accession>
<evidence type="ECO:0000259" key="3">
    <source>
        <dbReference type="SMART" id="SM00093"/>
    </source>
</evidence>
<feature type="domain" description="Serpin" evidence="3">
    <location>
        <begin position="14"/>
        <end position="373"/>
    </location>
</feature>
<dbReference type="InterPro" id="IPR042178">
    <property type="entry name" value="Serpin_sf_1"/>
</dbReference>
<dbReference type="PANTHER" id="PTHR11461">
    <property type="entry name" value="SERINE PROTEASE INHIBITOR, SERPIN"/>
    <property type="match status" value="1"/>
</dbReference>